<keyword evidence="3" id="KW-1185">Reference proteome</keyword>
<evidence type="ECO:0000313" key="2">
    <source>
        <dbReference type="EMBL" id="GAB47238.1"/>
    </source>
</evidence>
<proteinExistence type="predicted"/>
<feature type="compositionally biased region" description="Basic and acidic residues" evidence="1">
    <location>
        <begin position="1"/>
        <end position="13"/>
    </location>
</feature>
<dbReference type="Proteomes" id="UP000004367">
    <property type="component" value="Unassembled WGS sequence"/>
</dbReference>
<organism evidence="2 3">
    <name type="scientific">Mobilicoccus pelagius NBRC 104925</name>
    <dbReference type="NCBI Taxonomy" id="1089455"/>
    <lineage>
        <taxon>Bacteria</taxon>
        <taxon>Bacillati</taxon>
        <taxon>Actinomycetota</taxon>
        <taxon>Actinomycetes</taxon>
        <taxon>Micrococcales</taxon>
        <taxon>Dermatophilaceae</taxon>
        <taxon>Mobilicoccus</taxon>
    </lineage>
</organism>
<feature type="region of interest" description="Disordered" evidence="1">
    <location>
        <begin position="1"/>
        <end position="45"/>
    </location>
</feature>
<sequence length="68" mass="7291">MSNEDAAKAEAVETVKQGAESHLSGAETETVEQHLKDGLSGADVDLPDEKVREMAQEIHSEKDAQIEG</sequence>
<evidence type="ECO:0000313" key="3">
    <source>
        <dbReference type="Proteomes" id="UP000004367"/>
    </source>
</evidence>
<dbReference type="OrthoDB" id="9942157at2"/>
<dbReference type="RefSeq" id="WP_009481136.1">
    <property type="nucleotide sequence ID" value="NZ_BAFE01000007.1"/>
</dbReference>
<reference evidence="2 3" key="1">
    <citation type="submission" date="2012-02" db="EMBL/GenBank/DDBJ databases">
        <title>Whole genome shotgun sequence of Mobilicoccus pelagius NBRC 104925.</title>
        <authorList>
            <person name="Yoshida Y."/>
            <person name="Hosoyama A."/>
            <person name="Tsuchikane K."/>
            <person name="Katsumata H."/>
            <person name="Yamazaki S."/>
            <person name="Fujita N."/>
        </authorList>
    </citation>
    <scope>NUCLEOTIDE SEQUENCE [LARGE SCALE GENOMIC DNA]</scope>
    <source>
        <strain evidence="2 3">NBRC 104925</strain>
    </source>
</reference>
<comment type="caution">
    <text evidence="2">The sequence shown here is derived from an EMBL/GenBank/DDBJ whole genome shotgun (WGS) entry which is preliminary data.</text>
</comment>
<dbReference type="AlphaFoldDB" id="H5UND0"/>
<gene>
    <name evidence="2" type="ORF">MOPEL_007_00540</name>
</gene>
<accession>H5UND0</accession>
<protein>
    <submittedName>
        <fullName evidence="2">Uncharacterized protein</fullName>
    </submittedName>
</protein>
<name>H5UND0_9MICO</name>
<evidence type="ECO:0000256" key="1">
    <source>
        <dbReference type="SAM" id="MobiDB-lite"/>
    </source>
</evidence>
<dbReference type="EMBL" id="BAFE01000007">
    <property type="protein sequence ID" value="GAB47238.1"/>
    <property type="molecule type" value="Genomic_DNA"/>
</dbReference>